<dbReference type="EMBL" id="NAJM01000012">
    <property type="protein sequence ID" value="RVX72529.1"/>
    <property type="molecule type" value="Genomic_DNA"/>
</dbReference>
<dbReference type="AlphaFoldDB" id="A0A438N9S4"/>
<feature type="domain" description="Carboxylesterase type B" evidence="1">
    <location>
        <begin position="9"/>
        <end position="442"/>
    </location>
</feature>
<dbReference type="OrthoDB" id="4137226at2759"/>
<dbReference type="InterPro" id="IPR029058">
    <property type="entry name" value="AB_hydrolase_fold"/>
</dbReference>
<dbReference type="VEuPathDB" id="FungiDB:PV10_05255"/>
<evidence type="ECO:0000313" key="3">
    <source>
        <dbReference type="Proteomes" id="UP000288859"/>
    </source>
</evidence>
<reference evidence="2 3" key="1">
    <citation type="submission" date="2017-03" db="EMBL/GenBank/DDBJ databases">
        <title>Genomes of endolithic fungi from Antarctica.</title>
        <authorList>
            <person name="Coleine C."/>
            <person name="Masonjones S."/>
            <person name="Stajich J.E."/>
        </authorList>
    </citation>
    <scope>NUCLEOTIDE SEQUENCE [LARGE SCALE GENOMIC DNA]</scope>
    <source>
        <strain evidence="2 3">CCFEE 6314</strain>
    </source>
</reference>
<dbReference type="PANTHER" id="PTHR43142:SF11">
    <property type="entry name" value="CARBOXYLIC ESTER HYDROLASE"/>
    <property type="match status" value="1"/>
</dbReference>
<dbReference type="Pfam" id="PF00135">
    <property type="entry name" value="COesterase"/>
    <property type="match status" value="1"/>
</dbReference>
<organism evidence="2 3">
    <name type="scientific">Exophiala mesophila</name>
    <name type="common">Black yeast-like fungus</name>
    <dbReference type="NCBI Taxonomy" id="212818"/>
    <lineage>
        <taxon>Eukaryota</taxon>
        <taxon>Fungi</taxon>
        <taxon>Dikarya</taxon>
        <taxon>Ascomycota</taxon>
        <taxon>Pezizomycotina</taxon>
        <taxon>Eurotiomycetes</taxon>
        <taxon>Chaetothyriomycetidae</taxon>
        <taxon>Chaetothyriales</taxon>
        <taxon>Herpotrichiellaceae</taxon>
        <taxon>Exophiala</taxon>
    </lineage>
</organism>
<evidence type="ECO:0000259" key="1">
    <source>
        <dbReference type="Pfam" id="PF00135"/>
    </source>
</evidence>
<dbReference type="PANTHER" id="PTHR43142">
    <property type="entry name" value="CARBOXYLIC ESTER HYDROLASE"/>
    <property type="match status" value="1"/>
</dbReference>
<dbReference type="SUPFAM" id="SSF53474">
    <property type="entry name" value="alpha/beta-Hydrolases"/>
    <property type="match status" value="1"/>
</dbReference>
<dbReference type="InterPro" id="IPR002018">
    <property type="entry name" value="CarbesteraseB"/>
</dbReference>
<dbReference type="Proteomes" id="UP000288859">
    <property type="component" value="Unassembled WGS sequence"/>
</dbReference>
<accession>A0A438N9S4</accession>
<name>A0A438N9S4_EXOME</name>
<dbReference type="Gene3D" id="3.40.50.1820">
    <property type="entry name" value="alpha/beta hydrolase"/>
    <property type="match status" value="1"/>
</dbReference>
<gene>
    <name evidence="2" type="ORF">B0A52_03719</name>
</gene>
<protein>
    <recommendedName>
        <fullName evidence="1">Carboxylesterase type B domain-containing protein</fullName>
    </recommendedName>
</protein>
<sequence length="531" mass="58763">MVNFQHHLLGKVRGKLNNGIVQFSGIKYASLRHRFGSPELYEGNGLNDIVDATRLGPGVIGVPDGAQAEFKLIQHELDLPDFPPQSDIEGLNLTVTAPDIKTHGLLPVFVFIHGGALAMGSSSWPQYDHAAFVRHSVELGKPIIGVNINYRTGIFGFLTSEELRNKGYKANNGLRDQAIAFQWVKKYISGFGGDPHNVTAIGQSAGGVSATLLLQSQEPLFQRLVDLSGTCLLLRPLPLAVHEVFYDQFVEIHGLTGLSSEERLAAIENISSHQLLLKLPPSLPSLPALDNDFIHTSPTFSSVEEWHTKGDQGIPGLDWCKELLIGDCQLDGHIYQLALNHRQEGIARQLEESLKRNIPDKHEQVDSLLMEYGISTAQNRDDAYLRVLQFSNDIAFYLPEAVLAKNFPGTTYVYHLNIPNPWDGAFKDQVTHIFDVVLLFKNFDQHLPMETLSAAKPFTDNIIKFINGGEAPWKATTTQQPIALVYELGKTGKLVEDSPENVGRRSTIFKFKNSIGFDALHKAFIAFLGGN</sequence>
<proteinExistence type="predicted"/>
<comment type="caution">
    <text evidence="2">The sequence shown here is derived from an EMBL/GenBank/DDBJ whole genome shotgun (WGS) entry which is preliminary data.</text>
</comment>
<evidence type="ECO:0000313" key="2">
    <source>
        <dbReference type="EMBL" id="RVX72529.1"/>
    </source>
</evidence>